<dbReference type="EMBL" id="LT985188">
    <property type="protein sequence ID" value="SPD88621.1"/>
    <property type="molecule type" value="Genomic_DNA"/>
</dbReference>
<name>A0A2N9JM12_9ACTN</name>
<dbReference type="AlphaFoldDB" id="A0A2N9JM12"/>
<feature type="domain" description="NADP-dependent oxidoreductase" evidence="2">
    <location>
        <begin position="15"/>
        <end position="317"/>
    </location>
</feature>
<dbReference type="CDD" id="cd19081">
    <property type="entry name" value="AKR_AKR9C1"/>
    <property type="match status" value="1"/>
</dbReference>
<dbReference type="InterPro" id="IPR050523">
    <property type="entry name" value="AKR_Detox_Biosynth"/>
</dbReference>
<gene>
    <name evidence="3" type="ORF">MPLG2_3591</name>
</gene>
<dbReference type="RefSeq" id="WP_105187088.1">
    <property type="nucleotide sequence ID" value="NZ_BAAAGO010000009.1"/>
</dbReference>
<organism evidence="3 4">
    <name type="scientific">Micropruina glycogenica</name>
    <dbReference type="NCBI Taxonomy" id="75385"/>
    <lineage>
        <taxon>Bacteria</taxon>
        <taxon>Bacillati</taxon>
        <taxon>Actinomycetota</taxon>
        <taxon>Actinomycetes</taxon>
        <taxon>Propionibacteriales</taxon>
        <taxon>Nocardioidaceae</taxon>
        <taxon>Micropruina</taxon>
    </lineage>
</organism>
<dbReference type="OrthoDB" id="3664926at2"/>
<keyword evidence="4" id="KW-1185">Reference proteome</keyword>
<dbReference type="PANTHER" id="PTHR43364">
    <property type="entry name" value="NADH-SPECIFIC METHYLGLYOXAL REDUCTASE-RELATED"/>
    <property type="match status" value="1"/>
</dbReference>
<accession>A0A2N9JM12</accession>
<protein>
    <submittedName>
        <fullName evidence="3">Predicted oxidoreductase</fullName>
    </submittedName>
</protein>
<dbReference type="SUPFAM" id="SSF51430">
    <property type="entry name" value="NAD(P)-linked oxidoreductase"/>
    <property type="match status" value="1"/>
</dbReference>
<dbReference type="InterPro" id="IPR036812">
    <property type="entry name" value="NAD(P)_OxRdtase_dom_sf"/>
</dbReference>
<dbReference type="PANTHER" id="PTHR43364:SF4">
    <property type="entry name" value="NAD(P)-LINKED OXIDOREDUCTASE SUPERFAMILY PROTEIN"/>
    <property type="match status" value="1"/>
</dbReference>
<evidence type="ECO:0000256" key="1">
    <source>
        <dbReference type="ARBA" id="ARBA00023002"/>
    </source>
</evidence>
<dbReference type="Gene3D" id="3.20.20.100">
    <property type="entry name" value="NADP-dependent oxidoreductase domain"/>
    <property type="match status" value="1"/>
</dbReference>
<evidence type="ECO:0000259" key="2">
    <source>
        <dbReference type="Pfam" id="PF00248"/>
    </source>
</evidence>
<dbReference type="Pfam" id="PF00248">
    <property type="entry name" value="Aldo_ket_red"/>
    <property type="match status" value="1"/>
</dbReference>
<evidence type="ECO:0000313" key="4">
    <source>
        <dbReference type="Proteomes" id="UP000238164"/>
    </source>
</evidence>
<proteinExistence type="predicted"/>
<dbReference type="Proteomes" id="UP000238164">
    <property type="component" value="Chromosome 1"/>
</dbReference>
<sequence length="339" mass="37007">MEYRLLGDSGLAVSRLCLGTMTFGAETDRAGSFAQLDAFVEAGGTFIDTADVYSRGVSEQLVGDWLGERADARDQVVLATKGRFPMNDGPNGVGLSRRHLHDALEASLRRLGVESIDLYQLHAWDPLTPIDEYLRFIDDAIGAGKVHYFGLSNFVGWQLTAVAERAAAQGWTVPVSLQPQYNLLTRYIELEIVPACERYGLGLMPWSPLAGGWLTGKYRRDTRPSGASRLGDNPARGMEAYDRRNTDATWAVLDALEDVAKQSGLTMAQAALAWLADRPQVTSPIVGARTLEQLQGSLAVAEVHLDGDAARRLTEVSEPALPDYPYGELGIDQRSRTLP</sequence>
<dbReference type="GO" id="GO:0005829">
    <property type="term" value="C:cytosol"/>
    <property type="evidence" value="ECO:0007669"/>
    <property type="project" value="UniProtKB-ARBA"/>
</dbReference>
<dbReference type="FunFam" id="3.20.20.100:FF:000004">
    <property type="entry name" value="Oxidoreductase, aldo/keto reductase"/>
    <property type="match status" value="1"/>
</dbReference>
<dbReference type="KEGG" id="mgg:MPLG2_3591"/>
<dbReference type="InterPro" id="IPR023210">
    <property type="entry name" value="NADP_OxRdtase_dom"/>
</dbReference>
<reference evidence="3 4" key="1">
    <citation type="submission" date="2018-02" db="EMBL/GenBank/DDBJ databases">
        <authorList>
            <person name="Cohen D.B."/>
            <person name="Kent A.D."/>
        </authorList>
    </citation>
    <scope>NUCLEOTIDE SEQUENCE [LARGE SCALE GENOMIC DNA]</scope>
    <source>
        <strain evidence="3">1</strain>
    </source>
</reference>
<dbReference type="GO" id="GO:0016491">
    <property type="term" value="F:oxidoreductase activity"/>
    <property type="evidence" value="ECO:0007669"/>
    <property type="project" value="UniProtKB-KW"/>
</dbReference>
<evidence type="ECO:0000313" key="3">
    <source>
        <dbReference type="EMBL" id="SPD88621.1"/>
    </source>
</evidence>
<keyword evidence="1" id="KW-0560">Oxidoreductase</keyword>